<dbReference type="AlphaFoldDB" id="A0A2P2J0R9"/>
<proteinExistence type="predicted"/>
<evidence type="ECO:0000313" key="1">
    <source>
        <dbReference type="EMBL" id="MBW87065.1"/>
    </source>
</evidence>
<organism evidence="1">
    <name type="scientific">Rhizophora mucronata</name>
    <name type="common">Asiatic mangrove</name>
    <dbReference type="NCBI Taxonomy" id="61149"/>
    <lineage>
        <taxon>Eukaryota</taxon>
        <taxon>Viridiplantae</taxon>
        <taxon>Streptophyta</taxon>
        <taxon>Embryophyta</taxon>
        <taxon>Tracheophyta</taxon>
        <taxon>Spermatophyta</taxon>
        <taxon>Magnoliopsida</taxon>
        <taxon>eudicotyledons</taxon>
        <taxon>Gunneridae</taxon>
        <taxon>Pentapetalae</taxon>
        <taxon>rosids</taxon>
        <taxon>fabids</taxon>
        <taxon>Malpighiales</taxon>
        <taxon>Rhizophoraceae</taxon>
        <taxon>Rhizophora</taxon>
    </lineage>
</organism>
<reference evidence="1" key="1">
    <citation type="submission" date="2018-02" db="EMBL/GenBank/DDBJ databases">
        <title>Rhizophora mucronata_Transcriptome.</title>
        <authorList>
            <person name="Meera S.P."/>
            <person name="Sreeshan A."/>
            <person name="Augustine A."/>
        </authorList>
    </citation>
    <scope>NUCLEOTIDE SEQUENCE</scope>
    <source>
        <tissue evidence="1">Leaf</tissue>
    </source>
</reference>
<sequence>MGEWTVEKEREKRSNTSVKNWLSLLLHHTLIEVHLPDERSILIIFMNLMT</sequence>
<name>A0A2P2J0R9_RHIMU</name>
<protein>
    <submittedName>
        <fullName evidence="1">Uncharacterized protein</fullName>
    </submittedName>
</protein>
<dbReference type="EMBL" id="GGEC01006582">
    <property type="protein sequence ID" value="MBW87065.1"/>
    <property type="molecule type" value="Transcribed_RNA"/>
</dbReference>
<accession>A0A2P2J0R9</accession>